<feature type="domain" description="HTH tetR-type" evidence="6">
    <location>
        <begin position="26"/>
        <end position="86"/>
    </location>
</feature>
<evidence type="ECO:0000313" key="8">
    <source>
        <dbReference type="Proteomes" id="UP001183246"/>
    </source>
</evidence>
<keyword evidence="2 4" id="KW-0238">DNA-binding</keyword>
<keyword evidence="1" id="KW-0805">Transcription regulation</keyword>
<dbReference type="Pfam" id="PF16859">
    <property type="entry name" value="TetR_C_11"/>
    <property type="match status" value="1"/>
</dbReference>
<gene>
    <name evidence="7" type="ORF">RM590_11035</name>
</gene>
<dbReference type="SUPFAM" id="SSF46689">
    <property type="entry name" value="Homeodomain-like"/>
    <property type="match status" value="1"/>
</dbReference>
<keyword evidence="3" id="KW-0804">Transcription</keyword>
<accession>A0ABU2MNF8</accession>
<sequence length="214" mass="21976">MEDTTNATELPPSRRPGSARPGGRTARTREAVRRATLAELAEKGFDRLTVDGVAARSGVHRTTVYRRWGSPAALAADALDLARDEPWPVPDTGTADGDLRAITAEVVSGFTGAATAPVARALVAAAVRDPAAGRALHAFLTGRQRAAAAVVSRAVDRGELPPGTDPEEVVRMAVAPLYYRLFITGEGADAATAERAAAGALAAARAGAFTAAPG</sequence>
<dbReference type="PANTHER" id="PTHR30055:SF148">
    <property type="entry name" value="TETR-FAMILY TRANSCRIPTIONAL REGULATOR"/>
    <property type="match status" value="1"/>
</dbReference>
<evidence type="ECO:0000256" key="1">
    <source>
        <dbReference type="ARBA" id="ARBA00023015"/>
    </source>
</evidence>
<dbReference type="Gene3D" id="1.10.10.60">
    <property type="entry name" value="Homeodomain-like"/>
    <property type="match status" value="1"/>
</dbReference>
<feature type="DNA-binding region" description="H-T-H motif" evidence="4">
    <location>
        <begin position="49"/>
        <end position="68"/>
    </location>
</feature>
<feature type="region of interest" description="Disordered" evidence="5">
    <location>
        <begin position="1"/>
        <end position="29"/>
    </location>
</feature>
<dbReference type="SUPFAM" id="SSF48498">
    <property type="entry name" value="Tetracyclin repressor-like, C-terminal domain"/>
    <property type="match status" value="1"/>
</dbReference>
<dbReference type="PANTHER" id="PTHR30055">
    <property type="entry name" value="HTH-TYPE TRANSCRIPTIONAL REGULATOR RUTR"/>
    <property type="match status" value="1"/>
</dbReference>
<evidence type="ECO:0000256" key="4">
    <source>
        <dbReference type="PROSITE-ProRule" id="PRU00335"/>
    </source>
</evidence>
<evidence type="ECO:0000259" key="6">
    <source>
        <dbReference type="PROSITE" id="PS50977"/>
    </source>
</evidence>
<evidence type="ECO:0000256" key="2">
    <source>
        <dbReference type="ARBA" id="ARBA00023125"/>
    </source>
</evidence>
<comment type="caution">
    <text evidence="7">The sequence shown here is derived from an EMBL/GenBank/DDBJ whole genome shotgun (WGS) entry which is preliminary data.</text>
</comment>
<dbReference type="InterPro" id="IPR009057">
    <property type="entry name" value="Homeodomain-like_sf"/>
</dbReference>
<dbReference type="EMBL" id="JAVREL010000005">
    <property type="protein sequence ID" value="MDT0343146.1"/>
    <property type="molecule type" value="Genomic_DNA"/>
</dbReference>
<feature type="compositionally biased region" description="Low complexity" evidence="5">
    <location>
        <begin position="15"/>
        <end position="25"/>
    </location>
</feature>
<evidence type="ECO:0000256" key="5">
    <source>
        <dbReference type="SAM" id="MobiDB-lite"/>
    </source>
</evidence>
<evidence type="ECO:0000256" key="3">
    <source>
        <dbReference type="ARBA" id="ARBA00023163"/>
    </source>
</evidence>
<dbReference type="InterPro" id="IPR001647">
    <property type="entry name" value="HTH_TetR"/>
</dbReference>
<dbReference type="RefSeq" id="WP_311704285.1">
    <property type="nucleotide sequence ID" value="NZ_JAVREL010000005.1"/>
</dbReference>
<protein>
    <submittedName>
        <fullName evidence="7">TetR/AcrR family transcriptional regulator</fullName>
    </submittedName>
</protein>
<reference evidence="8" key="1">
    <citation type="submission" date="2023-07" db="EMBL/GenBank/DDBJ databases">
        <title>30 novel species of actinomycetes from the DSMZ collection.</title>
        <authorList>
            <person name="Nouioui I."/>
        </authorList>
    </citation>
    <scope>NUCLEOTIDE SEQUENCE [LARGE SCALE GENOMIC DNA]</scope>
    <source>
        <strain evidence="8">DSM 44938</strain>
    </source>
</reference>
<dbReference type="Pfam" id="PF00440">
    <property type="entry name" value="TetR_N"/>
    <property type="match status" value="1"/>
</dbReference>
<name>A0ABU2MNF8_9ACTN</name>
<dbReference type="InterPro" id="IPR050109">
    <property type="entry name" value="HTH-type_TetR-like_transc_reg"/>
</dbReference>
<dbReference type="Proteomes" id="UP001183246">
    <property type="component" value="Unassembled WGS sequence"/>
</dbReference>
<keyword evidence="8" id="KW-1185">Reference proteome</keyword>
<evidence type="ECO:0000313" key="7">
    <source>
        <dbReference type="EMBL" id="MDT0343146.1"/>
    </source>
</evidence>
<dbReference type="InterPro" id="IPR036271">
    <property type="entry name" value="Tet_transcr_reg_TetR-rel_C_sf"/>
</dbReference>
<dbReference type="InterPro" id="IPR011075">
    <property type="entry name" value="TetR_C"/>
</dbReference>
<dbReference type="PROSITE" id="PS50977">
    <property type="entry name" value="HTH_TETR_2"/>
    <property type="match status" value="1"/>
</dbReference>
<organism evidence="7 8">
    <name type="scientific">Streptomyces litchfieldiae</name>
    <dbReference type="NCBI Taxonomy" id="3075543"/>
    <lineage>
        <taxon>Bacteria</taxon>
        <taxon>Bacillati</taxon>
        <taxon>Actinomycetota</taxon>
        <taxon>Actinomycetes</taxon>
        <taxon>Kitasatosporales</taxon>
        <taxon>Streptomycetaceae</taxon>
        <taxon>Streptomyces</taxon>
    </lineage>
</organism>
<dbReference type="Gene3D" id="1.10.357.10">
    <property type="entry name" value="Tetracycline Repressor, domain 2"/>
    <property type="match status" value="1"/>
</dbReference>
<proteinExistence type="predicted"/>